<evidence type="ECO:0000256" key="6">
    <source>
        <dbReference type="ARBA" id="ARBA00038076"/>
    </source>
</evidence>
<dbReference type="Proteomes" id="UP000603141">
    <property type="component" value="Unassembled WGS sequence"/>
</dbReference>
<evidence type="ECO:0000313" key="11">
    <source>
        <dbReference type="Proteomes" id="UP000603141"/>
    </source>
</evidence>
<keyword evidence="4 7" id="KW-1133">Transmembrane helix</keyword>
<dbReference type="InterPro" id="IPR003838">
    <property type="entry name" value="ABC3_permease_C"/>
</dbReference>
<sequence length="405" mass="43132">MLLNAFLIAIREIRRNLTRAFLTVLGVVIGVAAVITMVTLGRGATASVKEQISSLGSNLLVLRPGQGFGPRGPSAGVPLFTESDAEAIDEQVAGIQAVAPVVSTSVSTIYLQEARTGNVTGTTQEYFEIGNWSLKEGRYFDDEEIKTGAAVAVIGETVRKELFGSADPIGSKIRLKNTSVVVIGLLNSKGQTGFGNDQDDTVVMPISTLQRRLVGLVSKQNVNQVMISGKDGYPSAVLVSDITALMQERRHIRKGMSDNFSVFDTRQIADAVSSSTQVMTTLLAAVAGVSLLVGGIGIMNIMLVSVTERTREIGIRLAIGARAREVLLQFLVEAVTLSCVGGLSGITLAYTMCVILSKVISVPFTFDPTINLYAFVFSAGIGIFFGFMPARRAAALDPIDALRHE</sequence>
<evidence type="ECO:0000256" key="7">
    <source>
        <dbReference type="SAM" id="Phobius"/>
    </source>
</evidence>
<accession>A0A934SAK3</accession>
<evidence type="ECO:0000256" key="3">
    <source>
        <dbReference type="ARBA" id="ARBA00022692"/>
    </source>
</evidence>
<comment type="caution">
    <text evidence="10">The sequence shown here is derived from an EMBL/GenBank/DDBJ whole genome shotgun (WGS) entry which is preliminary data.</text>
</comment>
<feature type="transmembrane region" description="Helical" evidence="7">
    <location>
        <begin position="20"/>
        <end position="41"/>
    </location>
</feature>
<evidence type="ECO:0000313" key="10">
    <source>
        <dbReference type="EMBL" id="MBK1883936.1"/>
    </source>
</evidence>
<dbReference type="InterPro" id="IPR025857">
    <property type="entry name" value="MacB_PCD"/>
</dbReference>
<dbReference type="AlphaFoldDB" id="A0A934SAK3"/>
<feature type="transmembrane region" description="Helical" evidence="7">
    <location>
        <begin position="326"/>
        <end position="350"/>
    </location>
</feature>
<feature type="domain" description="ABC3 transporter permease C-terminal" evidence="8">
    <location>
        <begin position="285"/>
        <end position="397"/>
    </location>
</feature>
<organism evidence="10 11">
    <name type="scientific">Luteolibacter pohnpeiensis</name>
    <dbReference type="NCBI Taxonomy" id="454153"/>
    <lineage>
        <taxon>Bacteria</taxon>
        <taxon>Pseudomonadati</taxon>
        <taxon>Verrucomicrobiota</taxon>
        <taxon>Verrucomicrobiia</taxon>
        <taxon>Verrucomicrobiales</taxon>
        <taxon>Verrucomicrobiaceae</taxon>
        <taxon>Luteolibacter</taxon>
    </lineage>
</organism>
<feature type="transmembrane region" description="Helical" evidence="7">
    <location>
        <begin position="370"/>
        <end position="388"/>
    </location>
</feature>
<comment type="similarity">
    <text evidence="6">Belongs to the ABC-4 integral membrane protein family.</text>
</comment>
<dbReference type="PANTHER" id="PTHR30572:SF4">
    <property type="entry name" value="ABC TRANSPORTER PERMEASE YTRF"/>
    <property type="match status" value="1"/>
</dbReference>
<keyword evidence="11" id="KW-1185">Reference proteome</keyword>
<keyword evidence="3 7" id="KW-0812">Transmembrane</keyword>
<comment type="subcellular location">
    <subcellularLocation>
        <location evidence="1">Cell membrane</location>
        <topology evidence="1">Multi-pass membrane protein</topology>
    </subcellularLocation>
</comment>
<dbReference type="Pfam" id="PF02687">
    <property type="entry name" value="FtsX"/>
    <property type="match status" value="1"/>
</dbReference>
<keyword evidence="2" id="KW-1003">Cell membrane</keyword>
<keyword evidence="5 7" id="KW-0472">Membrane</keyword>
<evidence type="ECO:0000256" key="2">
    <source>
        <dbReference type="ARBA" id="ARBA00022475"/>
    </source>
</evidence>
<protein>
    <submittedName>
        <fullName evidence="10">ABC transporter permease</fullName>
    </submittedName>
</protein>
<evidence type="ECO:0000256" key="1">
    <source>
        <dbReference type="ARBA" id="ARBA00004651"/>
    </source>
</evidence>
<feature type="transmembrane region" description="Helical" evidence="7">
    <location>
        <begin position="282"/>
        <end position="306"/>
    </location>
</feature>
<feature type="domain" description="MacB-like periplasmic core" evidence="9">
    <location>
        <begin position="21"/>
        <end position="244"/>
    </location>
</feature>
<evidence type="ECO:0000259" key="9">
    <source>
        <dbReference type="Pfam" id="PF12704"/>
    </source>
</evidence>
<dbReference type="GO" id="GO:0005886">
    <property type="term" value="C:plasma membrane"/>
    <property type="evidence" value="ECO:0007669"/>
    <property type="project" value="UniProtKB-SubCell"/>
</dbReference>
<dbReference type="EMBL" id="JAENIJ010000030">
    <property type="protein sequence ID" value="MBK1883936.1"/>
    <property type="molecule type" value="Genomic_DNA"/>
</dbReference>
<dbReference type="PANTHER" id="PTHR30572">
    <property type="entry name" value="MEMBRANE COMPONENT OF TRANSPORTER-RELATED"/>
    <property type="match status" value="1"/>
</dbReference>
<gene>
    <name evidence="10" type="ORF">JIN85_16070</name>
</gene>
<proteinExistence type="inferred from homology"/>
<reference evidence="10" key="1">
    <citation type="submission" date="2021-01" db="EMBL/GenBank/DDBJ databases">
        <title>Modified the classification status of verrucomicrobia.</title>
        <authorList>
            <person name="Feng X."/>
        </authorList>
    </citation>
    <scope>NUCLEOTIDE SEQUENCE</scope>
    <source>
        <strain evidence="10">KCTC 22041</strain>
    </source>
</reference>
<dbReference type="InterPro" id="IPR050250">
    <property type="entry name" value="Macrolide_Exporter_MacB"/>
</dbReference>
<dbReference type="Pfam" id="PF12704">
    <property type="entry name" value="MacB_PCD"/>
    <property type="match status" value="1"/>
</dbReference>
<evidence type="ECO:0000256" key="4">
    <source>
        <dbReference type="ARBA" id="ARBA00022989"/>
    </source>
</evidence>
<evidence type="ECO:0000259" key="8">
    <source>
        <dbReference type="Pfam" id="PF02687"/>
    </source>
</evidence>
<evidence type="ECO:0000256" key="5">
    <source>
        <dbReference type="ARBA" id="ARBA00023136"/>
    </source>
</evidence>
<name>A0A934SAK3_9BACT</name>
<dbReference type="RefSeq" id="WP_200272593.1">
    <property type="nucleotide sequence ID" value="NZ_JAENIJ010000030.1"/>
</dbReference>
<dbReference type="GO" id="GO:0022857">
    <property type="term" value="F:transmembrane transporter activity"/>
    <property type="evidence" value="ECO:0007669"/>
    <property type="project" value="TreeGrafter"/>
</dbReference>